<dbReference type="KEGG" id="vpe:Varpa_4884"/>
<comment type="catalytic activity">
    <reaction evidence="1 10">
        <text>(2R,3S)-3-isopropylmalate = (2S)-2-isopropylmalate</text>
        <dbReference type="Rhea" id="RHEA:32287"/>
        <dbReference type="ChEBI" id="CHEBI:1178"/>
        <dbReference type="ChEBI" id="CHEBI:35121"/>
        <dbReference type="EC" id="4.2.1.33"/>
    </reaction>
</comment>
<dbReference type="AlphaFoldDB" id="E6V122"/>
<dbReference type="PANTHER" id="PTHR43345:SF5">
    <property type="entry name" value="3-ISOPROPYLMALATE DEHYDRATASE SMALL SUBUNIT"/>
    <property type="match status" value="1"/>
</dbReference>
<evidence type="ECO:0000256" key="8">
    <source>
        <dbReference type="ARBA" id="ARBA00023239"/>
    </source>
</evidence>
<reference evidence="13" key="1">
    <citation type="submission" date="2010-12" db="EMBL/GenBank/DDBJ databases">
        <title>Complete sequence of Variovorax paradoxus EPS.</title>
        <authorList>
            <consortium name="US DOE Joint Genome Institute"/>
            <person name="Lucas S."/>
            <person name="Copeland A."/>
            <person name="Lapidus A."/>
            <person name="Cheng J.-F."/>
            <person name="Goodwin L."/>
            <person name="Pitluck S."/>
            <person name="Teshima H."/>
            <person name="Detter J.C."/>
            <person name="Han C."/>
            <person name="Tapia R."/>
            <person name="Land M."/>
            <person name="Hauser L."/>
            <person name="Kyrpides N."/>
            <person name="Ivanova N."/>
            <person name="Ovchinnikova G."/>
            <person name="Orwin P."/>
            <person name="Han J.-I.G."/>
            <person name="Woyke T."/>
        </authorList>
    </citation>
    <scope>NUCLEOTIDE SEQUENCE [LARGE SCALE GENOMIC DNA]</scope>
    <source>
        <strain evidence="13">EPS</strain>
    </source>
</reference>
<organism evidence="12 13">
    <name type="scientific">Variovorax paradoxus (strain EPS)</name>
    <dbReference type="NCBI Taxonomy" id="595537"/>
    <lineage>
        <taxon>Bacteria</taxon>
        <taxon>Pseudomonadati</taxon>
        <taxon>Pseudomonadota</taxon>
        <taxon>Betaproteobacteria</taxon>
        <taxon>Burkholderiales</taxon>
        <taxon>Comamonadaceae</taxon>
        <taxon>Variovorax</taxon>
    </lineage>
</organism>
<dbReference type="EC" id="4.2.1.33" evidence="10"/>
<dbReference type="UniPathway" id="UPA00048">
    <property type="reaction ID" value="UER00071"/>
</dbReference>
<dbReference type="PANTHER" id="PTHR43345">
    <property type="entry name" value="3-ISOPROPYLMALATE DEHYDRATASE SMALL SUBUNIT 2-RELATED-RELATED"/>
    <property type="match status" value="1"/>
</dbReference>
<evidence type="ECO:0000256" key="7">
    <source>
        <dbReference type="ARBA" id="ARBA00022605"/>
    </source>
</evidence>
<keyword evidence="8 10" id="KW-0456">Lyase</keyword>
<dbReference type="HOGENOM" id="CLU_081378_0_3_4"/>
<evidence type="ECO:0000256" key="5">
    <source>
        <dbReference type="ARBA" id="ARBA00011271"/>
    </source>
</evidence>
<evidence type="ECO:0000256" key="4">
    <source>
        <dbReference type="ARBA" id="ARBA00009845"/>
    </source>
</evidence>
<evidence type="ECO:0000256" key="10">
    <source>
        <dbReference type="HAMAP-Rule" id="MF_01031"/>
    </source>
</evidence>
<dbReference type="eggNOG" id="COG0066">
    <property type="taxonomic scope" value="Bacteria"/>
</dbReference>
<keyword evidence="7 10" id="KW-0028">Amino-acid biosynthesis</keyword>
<dbReference type="InterPro" id="IPR050075">
    <property type="entry name" value="LeuD"/>
</dbReference>
<dbReference type="GO" id="GO:0009316">
    <property type="term" value="C:3-isopropylmalate dehydratase complex"/>
    <property type="evidence" value="ECO:0007669"/>
    <property type="project" value="InterPro"/>
</dbReference>
<dbReference type="EMBL" id="CP002417">
    <property type="protein sequence ID" value="ADU39045.1"/>
    <property type="molecule type" value="Genomic_DNA"/>
</dbReference>
<reference evidence="12 13" key="2">
    <citation type="journal article" date="2013" name="Genome Announc.">
        <title>Genome of the Root-Associated Plant Growth-Promoting Bacterium Variovorax paradoxus Strain EPS.</title>
        <authorList>
            <person name="Han J.I."/>
            <person name="Spain J.C."/>
            <person name="Leadbetter J.R."/>
            <person name="Ovchinnikova G."/>
            <person name="Goodwin L.A."/>
            <person name="Han C.S."/>
            <person name="Woyke T."/>
            <person name="Davenport K.W."/>
            <person name="Orwin P.M."/>
        </authorList>
    </citation>
    <scope>NUCLEOTIDE SEQUENCE [LARGE SCALE GENOMIC DNA]</scope>
    <source>
        <strain evidence="12 13">EPS</strain>
    </source>
</reference>
<feature type="domain" description="Aconitase A/isopropylmalate dehydratase small subunit swivel" evidence="11">
    <location>
        <begin position="1"/>
        <end position="123"/>
    </location>
</feature>
<evidence type="ECO:0000313" key="12">
    <source>
        <dbReference type="EMBL" id="ADU39045.1"/>
    </source>
</evidence>
<keyword evidence="6 10" id="KW-0432">Leucine biosynthesis</keyword>
<dbReference type="HAMAP" id="MF_01031">
    <property type="entry name" value="LeuD_type1"/>
    <property type="match status" value="1"/>
</dbReference>
<comment type="pathway">
    <text evidence="3 10">Amino-acid biosynthesis; L-leucine biosynthesis; L-leucine from 3-methyl-2-oxobutanoate: step 2/4.</text>
</comment>
<dbReference type="SUPFAM" id="SSF52016">
    <property type="entry name" value="LeuD/IlvD-like"/>
    <property type="match status" value="1"/>
</dbReference>
<dbReference type="STRING" id="595537.Varpa_4884"/>
<name>E6V122_VARPE</name>
<comment type="similarity">
    <text evidence="4 10">Belongs to the LeuD family. LeuD type 1 subfamily.</text>
</comment>
<dbReference type="GO" id="GO:0009098">
    <property type="term" value="P:L-leucine biosynthetic process"/>
    <property type="evidence" value="ECO:0007669"/>
    <property type="project" value="UniProtKB-UniRule"/>
</dbReference>
<dbReference type="InterPro" id="IPR000573">
    <property type="entry name" value="AconitaseA/IPMdHydase_ssu_swvl"/>
</dbReference>
<dbReference type="Pfam" id="PF00694">
    <property type="entry name" value="Aconitase_C"/>
    <property type="match status" value="1"/>
</dbReference>
<accession>E6V122</accession>
<evidence type="ECO:0000313" key="13">
    <source>
        <dbReference type="Proteomes" id="UP000008917"/>
    </source>
</evidence>
<dbReference type="InterPro" id="IPR015928">
    <property type="entry name" value="Aconitase/3IPM_dehydase_swvl"/>
</dbReference>
<protein>
    <recommendedName>
        <fullName evidence="10">3-isopropylmalate dehydratase small subunit</fullName>
        <ecNumber evidence="10">4.2.1.33</ecNumber>
    </recommendedName>
    <alternativeName>
        <fullName evidence="10">Alpha-IPM isomerase</fullName>
        <shortName evidence="10">IPMI</shortName>
    </alternativeName>
    <alternativeName>
        <fullName evidence="10">Isopropylmalate isomerase</fullName>
    </alternativeName>
</protein>
<dbReference type="CDD" id="cd01577">
    <property type="entry name" value="IPMI_Swivel"/>
    <property type="match status" value="1"/>
</dbReference>
<dbReference type="InterPro" id="IPR004431">
    <property type="entry name" value="3-IsopropMal_deHydase_ssu"/>
</dbReference>
<gene>
    <name evidence="10" type="primary">leuD</name>
    <name evidence="12" type="ordered locus">Varpa_4884</name>
</gene>
<dbReference type="RefSeq" id="WP_013543253.1">
    <property type="nucleotide sequence ID" value="NC_014931.1"/>
</dbReference>
<evidence type="ECO:0000256" key="6">
    <source>
        <dbReference type="ARBA" id="ARBA00022430"/>
    </source>
</evidence>
<dbReference type="Proteomes" id="UP000008917">
    <property type="component" value="Chromosome"/>
</dbReference>
<comment type="function">
    <text evidence="2 10">Catalyzes the isomerization between 2-isopropylmalate and 3-isopropylmalate, via the formation of 2-isopropylmaleate.</text>
</comment>
<dbReference type="NCBIfam" id="NF002458">
    <property type="entry name" value="PRK01641.1"/>
    <property type="match status" value="1"/>
</dbReference>
<keyword evidence="9 10" id="KW-0100">Branched-chain amino acid biosynthesis</keyword>
<dbReference type="InterPro" id="IPR033940">
    <property type="entry name" value="IPMI_Swivel"/>
</dbReference>
<sequence length="201" mass="22137">MEAFTRLDALAVPLARANIDTDQIVPALYLQKPRSDNFGDYLFHDVRHDVHGRRRDEFVLNAPVYADARILVAGPNFGCGSSREHAVWALYDGGFRAVIAPSFGDIFFSNALKNGLLPVRLPQAVVQRMLDDLLAAPGTRMTVDLRTQTVTGPGGRVEPFHIDPFPRQCLLEGLDEIDYTLAQHAAIDAFEQGRARGAAPL</sequence>
<dbReference type="NCBIfam" id="TIGR00171">
    <property type="entry name" value="leuD"/>
    <property type="match status" value="1"/>
</dbReference>
<dbReference type="Gene3D" id="3.20.19.10">
    <property type="entry name" value="Aconitase, domain 4"/>
    <property type="match status" value="1"/>
</dbReference>
<dbReference type="GO" id="GO:0003861">
    <property type="term" value="F:3-isopropylmalate dehydratase activity"/>
    <property type="evidence" value="ECO:0007669"/>
    <property type="project" value="UniProtKB-UniRule"/>
</dbReference>
<evidence type="ECO:0000256" key="9">
    <source>
        <dbReference type="ARBA" id="ARBA00023304"/>
    </source>
</evidence>
<evidence type="ECO:0000256" key="2">
    <source>
        <dbReference type="ARBA" id="ARBA00002695"/>
    </source>
</evidence>
<evidence type="ECO:0000256" key="1">
    <source>
        <dbReference type="ARBA" id="ARBA00000491"/>
    </source>
</evidence>
<comment type="subunit">
    <text evidence="5 10">Heterodimer of LeuC and LeuD.</text>
</comment>
<dbReference type="FunFam" id="3.20.19.10:FF:000003">
    <property type="entry name" value="3-isopropylmalate dehydratase small subunit"/>
    <property type="match status" value="1"/>
</dbReference>
<evidence type="ECO:0000259" key="11">
    <source>
        <dbReference type="Pfam" id="PF00694"/>
    </source>
</evidence>
<proteinExistence type="inferred from homology"/>
<evidence type="ECO:0000256" key="3">
    <source>
        <dbReference type="ARBA" id="ARBA00004729"/>
    </source>
</evidence>
<dbReference type="OrthoDB" id="9777465at2"/>